<dbReference type="OrthoDB" id="47054at2759"/>
<dbReference type="InParanoid" id="A0A1E7FSB4"/>
<dbReference type="EMBL" id="KV784354">
    <property type="protein sequence ID" value="OEU21060.1"/>
    <property type="molecule type" value="Genomic_DNA"/>
</dbReference>
<accession>A0A1E7FSB4</accession>
<keyword evidence="4" id="KW-1185">Reference proteome</keyword>
<sequence length="231" mass="25752">MSGSYLQLTTTSWLIVLSLHLLLLPVMVLVVTGFQNNNNLLPTTHRHRHLLLCNQKKSTIRIFNTKNDDDTQPIIENNDNDNDDDDKKSSSILSPTSSSSSASSLGEGFNPLDYRRSNTGVLSSTKSTRISVRSVRMAALTNELLNALGDENAIRIILQDNRDFLLEPLEEDDILVGSGSIYTPDMTRVERYGAYRVSVNERLQSSRNGKAKAVLEAMSEFVLEFEDNCPS</sequence>
<proteinExistence type="predicted"/>
<dbReference type="AlphaFoldDB" id="A0A1E7FSB4"/>
<dbReference type="Proteomes" id="UP000095751">
    <property type="component" value="Unassembled WGS sequence"/>
</dbReference>
<protein>
    <submittedName>
        <fullName evidence="3">Uncharacterized protein</fullName>
    </submittedName>
</protein>
<feature type="compositionally biased region" description="Low complexity" evidence="1">
    <location>
        <begin position="90"/>
        <end position="104"/>
    </location>
</feature>
<keyword evidence="2" id="KW-1133">Transmembrane helix</keyword>
<gene>
    <name evidence="3" type="ORF">FRACYDRAFT_267850</name>
</gene>
<evidence type="ECO:0000313" key="4">
    <source>
        <dbReference type="Proteomes" id="UP000095751"/>
    </source>
</evidence>
<evidence type="ECO:0000256" key="2">
    <source>
        <dbReference type="SAM" id="Phobius"/>
    </source>
</evidence>
<keyword evidence="2" id="KW-0812">Transmembrane</keyword>
<organism evidence="3 4">
    <name type="scientific">Fragilariopsis cylindrus CCMP1102</name>
    <dbReference type="NCBI Taxonomy" id="635003"/>
    <lineage>
        <taxon>Eukaryota</taxon>
        <taxon>Sar</taxon>
        <taxon>Stramenopiles</taxon>
        <taxon>Ochrophyta</taxon>
        <taxon>Bacillariophyta</taxon>
        <taxon>Bacillariophyceae</taxon>
        <taxon>Bacillariophycidae</taxon>
        <taxon>Bacillariales</taxon>
        <taxon>Bacillariaceae</taxon>
        <taxon>Fragilariopsis</taxon>
    </lineage>
</organism>
<keyword evidence="2" id="KW-0472">Membrane</keyword>
<feature type="transmembrane region" description="Helical" evidence="2">
    <location>
        <begin position="12"/>
        <end position="34"/>
    </location>
</feature>
<evidence type="ECO:0000313" key="3">
    <source>
        <dbReference type="EMBL" id="OEU21060.1"/>
    </source>
</evidence>
<reference evidence="3 4" key="1">
    <citation type="submission" date="2016-09" db="EMBL/GenBank/DDBJ databases">
        <title>Extensive genetic diversity and differential bi-allelic expression allows diatom success in the polar Southern Ocean.</title>
        <authorList>
            <consortium name="DOE Joint Genome Institute"/>
            <person name="Mock T."/>
            <person name="Otillar R.P."/>
            <person name="Strauss J."/>
            <person name="Dupont C."/>
            <person name="Frickenhaus S."/>
            <person name="Maumus F."/>
            <person name="Mcmullan M."/>
            <person name="Sanges R."/>
            <person name="Schmutz J."/>
            <person name="Toseland A."/>
            <person name="Valas R."/>
            <person name="Veluchamy A."/>
            <person name="Ward B.J."/>
            <person name="Allen A."/>
            <person name="Barry K."/>
            <person name="Falciatore A."/>
            <person name="Ferrante M."/>
            <person name="Fortunato A.E."/>
            <person name="Gloeckner G."/>
            <person name="Gruber A."/>
            <person name="Hipkin R."/>
            <person name="Janech M."/>
            <person name="Kroth P."/>
            <person name="Leese F."/>
            <person name="Lindquist E."/>
            <person name="Lyon B.R."/>
            <person name="Martin J."/>
            <person name="Mayer C."/>
            <person name="Parker M."/>
            <person name="Quesneville H."/>
            <person name="Raymond J."/>
            <person name="Uhlig C."/>
            <person name="Valentin K.U."/>
            <person name="Worden A.Z."/>
            <person name="Armbrust E.V."/>
            <person name="Bowler C."/>
            <person name="Green B."/>
            <person name="Moulton V."/>
            <person name="Van Oosterhout C."/>
            <person name="Grigoriev I."/>
        </authorList>
    </citation>
    <scope>NUCLEOTIDE SEQUENCE [LARGE SCALE GENOMIC DNA]</scope>
    <source>
        <strain evidence="3 4">CCMP1102</strain>
    </source>
</reference>
<feature type="region of interest" description="Disordered" evidence="1">
    <location>
        <begin position="69"/>
        <end position="111"/>
    </location>
</feature>
<evidence type="ECO:0000256" key="1">
    <source>
        <dbReference type="SAM" id="MobiDB-lite"/>
    </source>
</evidence>
<dbReference type="KEGG" id="fcy:FRACYDRAFT_267850"/>
<name>A0A1E7FSB4_9STRA</name>